<feature type="transmembrane region" description="Helical" evidence="7">
    <location>
        <begin position="136"/>
        <end position="162"/>
    </location>
</feature>
<dbReference type="InterPro" id="IPR030417">
    <property type="entry name" value="MS4A"/>
</dbReference>
<feature type="transmembrane region" description="Helical" evidence="7">
    <location>
        <begin position="26"/>
        <end position="51"/>
    </location>
</feature>
<evidence type="ECO:0000313" key="8">
    <source>
        <dbReference type="EMBL" id="ACI22890.1"/>
    </source>
</evidence>
<feature type="region of interest" description="Disordered" evidence="6">
    <location>
        <begin position="1142"/>
        <end position="1178"/>
    </location>
</feature>
<evidence type="ECO:0000256" key="3">
    <source>
        <dbReference type="ARBA" id="ARBA00022692"/>
    </source>
</evidence>
<feature type="region of interest" description="Disordered" evidence="6">
    <location>
        <begin position="471"/>
        <end position="502"/>
    </location>
</feature>
<feature type="compositionally biased region" description="Basic and acidic residues" evidence="6">
    <location>
        <begin position="1090"/>
        <end position="1117"/>
    </location>
</feature>
<evidence type="ECO:0000256" key="4">
    <source>
        <dbReference type="ARBA" id="ARBA00022989"/>
    </source>
</evidence>
<dbReference type="GO" id="GO:0005886">
    <property type="term" value="C:plasma membrane"/>
    <property type="evidence" value="ECO:0007669"/>
    <property type="project" value="TreeGrafter"/>
</dbReference>
<comment type="similarity">
    <text evidence="2">Belongs to the MS4A family.</text>
</comment>
<reference evidence="8" key="1">
    <citation type="journal article" date="2008" name="Genetics">
        <title>Comparative analysis of testis protein evolution in rodents.</title>
        <authorList>
            <person name="Turner L.M."/>
            <person name="Chuong E.B."/>
            <person name="Hoekstra H.E."/>
        </authorList>
    </citation>
    <scope>NUCLEOTIDE SEQUENCE</scope>
    <source>
        <strain evidence="8">PGSC15</strain>
    </source>
</reference>
<dbReference type="Pfam" id="PF04103">
    <property type="entry name" value="CD20"/>
    <property type="match status" value="1"/>
</dbReference>
<gene>
    <name evidence="8" type="primary">Ms4a14</name>
</gene>
<feature type="compositionally biased region" description="Basic and acidic residues" evidence="6">
    <location>
        <begin position="291"/>
        <end position="300"/>
    </location>
</feature>
<evidence type="ECO:0000256" key="6">
    <source>
        <dbReference type="SAM" id="MobiDB-lite"/>
    </source>
</evidence>
<feature type="region of interest" description="Disordered" evidence="6">
    <location>
        <begin position="233"/>
        <end position="313"/>
    </location>
</feature>
<dbReference type="PANTHER" id="PTHR23320">
    <property type="entry name" value="MEMBRANE-SPANNING 4-DOMAINS SUBFAMILY A MS4A -RELATED"/>
    <property type="match status" value="1"/>
</dbReference>
<feature type="transmembrane region" description="Helical" evidence="7">
    <location>
        <begin position="93"/>
        <end position="115"/>
    </location>
</feature>
<evidence type="ECO:0000256" key="2">
    <source>
        <dbReference type="ARBA" id="ARBA00009565"/>
    </source>
</evidence>
<feature type="compositionally biased region" description="Low complexity" evidence="6">
    <location>
        <begin position="923"/>
        <end position="943"/>
    </location>
</feature>
<keyword evidence="4 7" id="KW-1133">Transmembrane helix</keyword>
<evidence type="ECO:0000256" key="5">
    <source>
        <dbReference type="ARBA" id="ARBA00023136"/>
    </source>
</evidence>
<dbReference type="AlphaFoldDB" id="B6D5L8"/>
<feature type="non-terminal residue" evidence="8">
    <location>
        <position position="1"/>
    </location>
</feature>
<feature type="compositionally biased region" description="Polar residues" evidence="6">
    <location>
        <begin position="524"/>
        <end position="741"/>
    </location>
</feature>
<evidence type="ECO:0000256" key="1">
    <source>
        <dbReference type="ARBA" id="ARBA00004141"/>
    </source>
</evidence>
<feature type="region of interest" description="Disordered" evidence="6">
    <location>
        <begin position="524"/>
        <end position="763"/>
    </location>
</feature>
<sequence length="1178" mass="132951">DETVLTAFPYRPHNSLLDFLKGEPKVLGAIQILLSLIIVGLGIILAFNFIFFSKKFPLVILTGYPFWGAFIFFLTGFISVFDDKSKQILGQGIMTMNIFSSLVALAGMALIFISFTQQHKFCQAPSLEGTCVVGRTLLLGILSVLLIITIAEFSISVTIASLRSKCWTSSREAVFFFPSEVPQNTEQPVPEENNQLQFEFQGKSPSGNTASNIKTIFLGGYAFFKLRVSRNPSAPTAPKNIPQKSDKGTSSMRVPDEQETITQLPQEENTKMNALPPPLTPKSSENIPSPKESRSNNLKDEDLEAVTPQTSDLQPKLLDNQNVSLATLKTPSSHDFLPLLPDTLSSQTLMAGLSTQVLRSKPPSSRFSYDLTSEDLPFEDMPSQDIQFQDTLTQDLPFQETLSLGTPYQELSFQDILTKDMSFQDTSSQKTPSQGTPYQDILSQKTPSEAYQDILSQKTPSEAYQDILSQKTPSEAYQDIPSQKTPSQGTPYQDILSQKTPSEAYQDILSQKTPSETYQDILSQKTPSEAYQDIPSQKTPSQATLYQDIPSQKTPSEAYQDIPSQKTPSQGTPYQDSLSQKTPSEAYQDIPSQKTPSQGTPYQDTLSQKTPSEAYQDIPSQKTPSQGTPYQDSLSQKTPSEAYQDIPSQKTPSQATPNQDIPSQKTPSQETPYQDILSQKTSSQETPYQDTLTLDIPSQDTQAVETPSQEIPSQDTTSQDMKYQDLLSQDKLSQSTQTQDSAPHDMSFSDLQVSNTQVQSQPYPEIIYRDIRTEVMELTQEWKSDTGKKTPRRLSLSLKGTHEKVYPKRHSLDLQIKGDKPPRRHSVDLQRKTSRRKSIDQQIKAWLSPKKHTSEKQDACTQTSEQFLEQAGQQQADEEEVPVQESQDQQSKDQKSVEELYPEEQLSNKEEEDQESNKEQPPEEQAQVQQAEDQQPQEQKAPKSQSSNWQQRQQVLVRRVPMQSCEDWDSQSFQFTEKSCSYWSTSSWQPASLGSQDWRSQGWRNKDWKAQEWQFEIHPSLDWESQELLERESLRQRALYQEIQPRSTIVRYTQDHQLRNFIFQVGLCQGNDQQDSEASVVRGDTYADDVQTRDREPGDTEDTCQKPKDEQSEDMRPDNYPASCQSLVPYTYVTCLSNIASEQEVQNSTSPRSNSSKDLNATSSSCCQRDQPQSEDSD</sequence>
<feature type="compositionally biased region" description="Basic and acidic residues" evidence="6">
    <location>
        <begin position="800"/>
        <end position="831"/>
    </location>
</feature>
<protein>
    <submittedName>
        <fullName evidence="8">Membrane-spanning 4-domains subfamily A member 14</fullName>
    </submittedName>
</protein>
<feature type="compositionally biased region" description="Polar residues" evidence="6">
    <location>
        <begin position="1142"/>
        <end position="1171"/>
    </location>
</feature>
<dbReference type="EMBL" id="EU836274">
    <property type="protein sequence ID" value="ACI22890.1"/>
    <property type="molecule type" value="mRNA"/>
</dbReference>
<comment type="subcellular location">
    <subcellularLocation>
        <location evidence="1">Membrane</location>
        <topology evidence="1">Multi-pass membrane protein</topology>
    </subcellularLocation>
</comment>
<dbReference type="PANTHER" id="PTHR23320:SF10">
    <property type="entry name" value="MEMBRANE-SPANNING 4-DOMAINS SUBFAMILY A MEMBER 14"/>
    <property type="match status" value="1"/>
</dbReference>
<feature type="transmembrane region" description="Helical" evidence="7">
    <location>
        <begin position="58"/>
        <end position="81"/>
    </location>
</feature>
<proteinExistence type="evidence at transcript level"/>
<name>B6D5L8_PERMB</name>
<feature type="region of interest" description="Disordered" evidence="6">
    <location>
        <begin position="1073"/>
        <end position="1123"/>
    </location>
</feature>
<dbReference type="GO" id="GO:0007166">
    <property type="term" value="P:cell surface receptor signaling pathway"/>
    <property type="evidence" value="ECO:0007669"/>
    <property type="project" value="TreeGrafter"/>
</dbReference>
<feature type="compositionally biased region" description="Polar residues" evidence="6">
    <location>
        <begin position="749"/>
        <end position="762"/>
    </location>
</feature>
<keyword evidence="3 7" id="KW-0812">Transmembrane</keyword>
<organism evidence="8">
    <name type="scientific">Peromyscus maniculatus bairdii</name>
    <name type="common">Prairie deer mouse</name>
    <dbReference type="NCBI Taxonomy" id="230844"/>
    <lineage>
        <taxon>Eukaryota</taxon>
        <taxon>Metazoa</taxon>
        <taxon>Chordata</taxon>
        <taxon>Craniata</taxon>
        <taxon>Vertebrata</taxon>
        <taxon>Euteleostomi</taxon>
        <taxon>Mammalia</taxon>
        <taxon>Eutheria</taxon>
        <taxon>Euarchontoglires</taxon>
        <taxon>Glires</taxon>
        <taxon>Rodentia</taxon>
        <taxon>Myomorpha</taxon>
        <taxon>Muroidea</taxon>
        <taxon>Cricetidae</taxon>
        <taxon>Neotominae</taxon>
        <taxon>Peromyscus</taxon>
    </lineage>
</organism>
<dbReference type="InterPro" id="IPR007237">
    <property type="entry name" value="CD20-like"/>
</dbReference>
<keyword evidence="5 7" id="KW-0472">Membrane</keyword>
<evidence type="ECO:0000256" key="7">
    <source>
        <dbReference type="SAM" id="Phobius"/>
    </source>
</evidence>
<accession>B6D5L8</accession>
<feature type="region of interest" description="Disordered" evidence="6">
    <location>
        <begin position="780"/>
        <end position="953"/>
    </location>
</feature>